<accession>A0ABN3TX33</accession>
<dbReference type="SUPFAM" id="SSF102114">
    <property type="entry name" value="Radical SAM enzymes"/>
    <property type="match status" value="1"/>
</dbReference>
<dbReference type="SFLD" id="SFLDF00430">
    <property type="entry name" value="OxsB-like"/>
    <property type="match status" value="1"/>
</dbReference>
<evidence type="ECO:0000313" key="7">
    <source>
        <dbReference type="EMBL" id="GAA2720274.1"/>
    </source>
</evidence>
<keyword evidence="5" id="KW-0411">Iron-sulfur</keyword>
<dbReference type="SFLD" id="SFLDS00029">
    <property type="entry name" value="Radical_SAM"/>
    <property type="match status" value="1"/>
</dbReference>
<dbReference type="InterPro" id="IPR051198">
    <property type="entry name" value="BchE-like"/>
</dbReference>
<sequence length="705" mass="78172">MRACQAAGREHRFTQQERETAEKLLTDPLGLRSFLHDCLDTRGGQIHVAGTLDRRLVLIQRPDHSWIIADLSGLAHSTRSWPAWTDGHVSIDTPGTWLSTAALDDYAELRLSRPRVLLVALYHPEHFPLPRFPLGISDVARAARATLMGEVSLVDMQLGATLPGIIKRVTTESPDILGISATFGQHDMMTELLDALSLLPEPPLVIAGGSLTARNEALLLARYPQLLIARGAGETTIQGLLAHWHGDIDREQIVGIGYTGAPRGGALGLVRRRTAKPVNRLLADDILPELDLLPSTFEFYGVAQIEGSRGCTNFCSFCPRGHKGQWAGAAPQAFPWLLTQLGRIFDRYPHISRTLYLVDEEFIGRGPDAVDRALGMAATLHAAGFAWETSCRIDQVARPDRDVGWHAERAAMWRTLVERGLRRCLFGVESGVDSILERFNKETTGEQNALAIRTLSALGVPTRFTYITFDHLMTLEELRATYVFQGRTDLLLRPLPHLSPGEIVEGVRDPDFVAAASTGRPFHTGISYMLVSMECLLGAAYTRQVQQAGLAGEVRPAMGRQDAEFADWRIGEASEWAQLWVDRNFALDYTLKSLEKVLDGAPRHTVREARVVLKDASFTVLGLMIQVIDRSPLHRSPVARTALRGALRAELDAQHAVLRARMGVVAEQVARCLPVDHAKTLEREYRRWEESREWRLINAADPCGT</sequence>
<keyword evidence="4" id="KW-0408">Iron</keyword>
<evidence type="ECO:0000256" key="5">
    <source>
        <dbReference type="ARBA" id="ARBA00023014"/>
    </source>
</evidence>
<proteinExistence type="predicted"/>
<name>A0ABN3TX33_9ACTN</name>
<dbReference type="EMBL" id="BAAASL010000015">
    <property type="protein sequence ID" value="GAA2720274.1"/>
    <property type="molecule type" value="Genomic_DNA"/>
</dbReference>
<evidence type="ECO:0000256" key="3">
    <source>
        <dbReference type="ARBA" id="ARBA00022723"/>
    </source>
</evidence>
<dbReference type="PANTHER" id="PTHR43409:SF7">
    <property type="entry name" value="BLL1977 PROTEIN"/>
    <property type="match status" value="1"/>
</dbReference>
<dbReference type="SMART" id="SM00729">
    <property type="entry name" value="Elp3"/>
    <property type="match status" value="1"/>
</dbReference>
<comment type="cofactor">
    <cofactor evidence="1">
        <name>[4Fe-4S] cluster</name>
        <dbReference type="ChEBI" id="CHEBI:49883"/>
    </cofactor>
</comment>
<dbReference type="SFLD" id="SFLDG01082">
    <property type="entry name" value="B12-binding_domain_containing"/>
    <property type="match status" value="1"/>
</dbReference>
<dbReference type="InterPro" id="IPR058240">
    <property type="entry name" value="rSAM_sf"/>
</dbReference>
<reference evidence="7 8" key="1">
    <citation type="journal article" date="2019" name="Int. J. Syst. Evol. Microbiol.">
        <title>The Global Catalogue of Microorganisms (GCM) 10K type strain sequencing project: providing services to taxonomists for standard genome sequencing and annotation.</title>
        <authorList>
            <consortium name="The Broad Institute Genomics Platform"/>
            <consortium name="The Broad Institute Genome Sequencing Center for Infectious Disease"/>
            <person name="Wu L."/>
            <person name="Ma J."/>
        </authorList>
    </citation>
    <scope>NUCLEOTIDE SEQUENCE [LARGE SCALE GENOMIC DNA]</scope>
    <source>
        <strain evidence="7 8">JCM 4542</strain>
    </source>
</reference>
<evidence type="ECO:0000256" key="2">
    <source>
        <dbReference type="ARBA" id="ARBA00022691"/>
    </source>
</evidence>
<dbReference type="InterPro" id="IPR006638">
    <property type="entry name" value="Elp3/MiaA/NifB-like_rSAM"/>
</dbReference>
<evidence type="ECO:0000313" key="8">
    <source>
        <dbReference type="Proteomes" id="UP001500886"/>
    </source>
</evidence>
<organism evidence="7 8">
    <name type="scientific">Streptomyces luteosporeus</name>
    <dbReference type="NCBI Taxonomy" id="173856"/>
    <lineage>
        <taxon>Bacteria</taxon>
        <taxon>Bacillati</taxon>
        <taxon>Actinomycetota</taxon>
        <taxon>Actinomycetes</taxon>
        <taxon>Kitasatosporales</taxon>
        <taxon>Streptomycetaceae</taxon>
        <taxon>Streptomyces</taxon>
    </lineage>
</organism>
<protein>
    <recommendedName>
        <fullName evidence="6">B12-binding domain-containing protein</fullName>
    </recommendedName>
</protein>
<evidence type="ECO:0000259" key="6">
    <source>
        <dbReference type="PROSITE" id="PS51332"/>
    </source>
</evidence>
<dbReference type="InterPro" id="IPR034532">
    <property type="entry name" value="OxsB-like"/>
</dbReference>
<dbReference type="Proteomes" id="UP001500886">
    <property type="component" value="Unassembled WGS sequence"/>
</dbReference>
<dbReference type="PANTHER" id="PTHR43409">
    <property type="entry name" value="ANAEROBIC MAGNESIUM-PROTOPORPHYRIN IX MONOMETHYL ESTER CYCLASE-RELATED"/>
    <property type="match status" value="1"/>
</dbReference>
<gene>
    <name evidence="7" type="ORF">GCM10010315_40240</name>
</gene>
<keyword evidence="8" id="KW-1185">Reference proteome</keyword>
<dbReference type="InterPro" id="IPR006158">
    <property type="entry name" value="Cobalamin-bd"/>
</dbReference>
<keyword evidence="3" id="KW-0479">Metal-binding</keyword>
<evidence type="ECO:0000256" key="4">
    <source>
        <dbReference type="ARBA" id="ARBA00023004"/>
    </source>
</evidence>
<dbReference type="InterPro" id="IPR007197">
    <property type="entry name" value="rSAM"/>
</dbReference>
<dbReference type="PROSITE" id="PS51332">
    <property type="entry name" value="B12_BINDING"/>
    <property type="match status" value="1"/>
</dbReference>
<comment type="caution">
    <text evidence="7">The sequence shown here is derived from an EMBL/GenBank/DDBJ whole genome shotgun (WGS) entry which is preliminary data.</text>
</comment>
<keyword evidence="2" id="KW-0949">S-adenosyl-L-methionine</keyword>
<dbReference type="CDD" id="cd02065">
    <property type="entry name" value="B12-binding_like"/>
    <property type="match status" value="1"/>
</dbReference>
<feature type="domain" description="B12-binding" evidence="6">
    <location>
        <begin position="113"/>
        <end position="251"/>
    </location>
</feature>
<evidence type="ECO:0000256" key="1">
    <source>
        <dbReference type="ARBA" id="ARBA00001966"/>
    </source>
</evidence>